<dbReference type="GO" id="GO:0005739">
    <property type="term" value="C:mitochondrion"/>
    <property type="evidence" value="ECO:0007669"/>
    <property type="project" value="UniProtKB-SubCell"/>
</dbReference>
<gene>
    <name evidence="6" type="ORF">MNBD_ALPHA08-17</name>
</gene>
<dbReference type="AlphaFoldDB" id="A0A3B0S089"/>
<feature type="region of interest" description="Disordered" evidence="5">
    <location>
        <begin position="357"/>
        <end position="378"/>
    </location>
</feature>
<name>A0A3B0S089_9ZZZZ</name>
<keyword evidence="4" id="KW-0496">Mitochondrion</keyword>
<sequence>MNDKTHLEEKLIATIKADGPISVEQFMETCLGDPEHGYYMGKDPFGRGGDFITAPEVSQMFGEAIGVWLATAWLMMGKPEKVNLIELGPGRGTLMVDMLRAAKVVEEFTEAIEVHMVEMSPALRKAQGEALKGLPVNISWHQRFEQVPSGPCLIVANEFFDALAMKQITQVADSWFERMVELDENGELVLGLSEQPVAKADIPRWAKDAKDGDIAEYSPQRMAMAERVGAHIKKHGGAGLIVDYGHAMSFAGDTFQAVHKHKFVDVLHRPGQSDLTSHVDFEALAEGFEAGGASVFGPRTQRGFLIAMGLREREASLRKNARARERIMVSRQAERLIGEKQMGNLFKVLAITDGTLEEPHPFGLPDEMSGGDKGNDQS</sequence>
<evidence type="ECO:0000256" key="4">
    <source>
        <dbReference type="ARBA" id="ARBA00023128"/>
    </source>
</evidence>
<proteinExistence type="predicted"/>
<comment type="subcellular location">
    <subcellularLocation>
        <location evidence="1">Mitochondrion</location>
    </subcellularLocation>
</comment>
<evidence type="ECO:0000256" key="3">
    <source>
        <dbReference type="ARBA" id="ARBA00022679"/>
    </source>
</evidence>
<dbReference type="EMBL" id="UOEC01000116">
    <property type="protein sequence ID" value="VAV94246.1"/>
    <property type="molecule type" value="Genomic_DNA"/>
</dbReference>
<evidence type="ECO:0000256" key="1">
    <source>
        <dbReference type="ARBA" id="ARBA00004173"/>
    </source>
</evidence>
<protein>
    <submittedName>
        <fullName evidence="6">SAM-dependent methyltransferase, MidA</fullName>
    </submittedName>
</protein>
<keyword evidence="3 6" id="KW-0808">Transferase</keyword>
<dbReference type="SUPFAM" id="SSF53335">
    <property type="entry name" value="S-adenosyl-L-methionine-dependent methyltransferases"/>
    <property type="match status" value="1"/>
</dbReference>
<evidence type="ECO:0000256" key="2">
    <source>
        <dbReference type="ARBA" id="ARBA00022603"/>
    </source>
</evidence>
<keyword evidence="2 6" id="KW-0489">Methyltransferase</keyword>
<dbReference type="GO" id="GO:0035243">
    <property type="term" value="F:protein-arginine omega-N symmetric methyltransferase activity"/>
    <property type="evidence" value="ECO:0007669"/>
    <property type="project" value="TreeGrafter"/>
</dbReference>
<dbReference type="InterPro" id="IPR029063">
    <property type="entry name" value="SAM-dependent_MTases_sf"/>
</dbReference>
<organism evidence="6">
    <name type="scientific">hydrothermal vent metagenome</name>
    <dbReference type="NCBI Taxonomy" id="652676"/>
    <lineage>
        <taxon>unclassified sequences</taxon>
        <taxon>metagenomes</taxon>
        <taxon>ecological metagenomes</taxon>
    </lineage>
</organism>
<dbReference type="Pfam" id="PF02636">
    <property type="entry name" value="Methyltransf_28"/>
    <property type="match status" value="1"/>
</dbReference>
<dbReference type="InterPro" id="IPR038375">
    <property type="entry name" value="NDUFAF7_sf"/>
</dbReference>
<dbReference type="GO" id="GO:0032259">
    <property type="term" value="P:methylation"/>
    <property type="evidence" value="ECO:0007669"/>
    <property type="project" value="UniProtKB-KW"/>
</dbReference>
<evidence type="ECO:0000256" key="5">
    <source>
        <dbReference type="SAM" id="MobiDB-lite"/>
    </source>
</evidence>
<dbReference type="InterPro" id="IPR003788">
    <property type="entry name" value="NDUFAF7"/>
</dbReference>
<dbReference type="PANTHER" id="PTHR12049">
    <property type="entry name" value="PROTEIN ARGININE METHYLTRANSFERASE NDUFAF7, MITOCHONDRIAL"/>
    <property type="match status" value="1"/>
</dbReference>
<dbReference type="Gene3D" id="3.40.50.12710">
    <property type="match status" value="1"/>
</dbReference>
<dbReference type="PANTHER" id="PTHR12049:SF7">
    <property type="entry name" value="PROTEIN ARGININE METHYLTRANSFERASE NDUFAF7, MITOCHONDRIAL"/>
    <property type="match status" value="1"/>
</dbReference>
<accession>A0A3B0S089</accession>
<reference evidence="6" key="1">
    <citation type="submission" date="2018-06" db="EMBL/GenBank/DDBJ databases">
        <authorList>
            <person name="Zhirakovskaya E."/>
        </authorList>
    </citation>
    <scope>NUCLEOTIDE SEQUENCE</scope>
</reference>
<evidence type="ECO:0000313" key="6">
    <source>
        <dbReference type="EMBL" id="VAV94246.1"/>
    </source>
</evidence>